<name>A0A328B643_9CAUL</name>
<organism evidence="3 4">
    <name type="scientific">Phenylobacterium kunshanense</name>
    <dbReference type="NCBI Taxonomy" id="1445034"/>
    <lineage>
        <taxon>Bacteria</taxon>
        <taxon>Pseudomonadati</taxon>
        <taxon>Pseudomonadota</taxon>
        <taxon>Alphaproteobacteria</taxon>
        <taxon>Caulobacterales</taxon>
        <taxon>Caulobacteraceae</taxon>
        <taxon>Phenylobacterium</taxon>
    </lineage>
</organism>
<reference evidence="3 4" key="1">
    <citation type="submission" date="2018-05" db="EMBL/GenBank/DDBJ databases">
        <authorList>
            <person name="Lanie J.A."/>
            <person name="Ng W.-L."/>
            <person name="Kazmierczak K.M."/>
            <person name="Andrzejewski T.M."/>
            <person name="Davidsen T.M."/>
            <person name="Wayne K.J."/>
            <person name="Tettelin H."/>
            <person name="Glass J.I."/>
            <person name="Rusch D."/>
            <person name="Podicherti R."/>
            <person name="Tsui H.-C.T."/>
            <person name="Winkler M.E."/>
        </authorList>
    </citation>
    <scope>NUCLEOTIDE SEQUENCE [LARGE SCALE GENOMIC DNA]</scope>
    <source>
        <strain evidence="3 4">BUT-10</strain>
    </source>
</reference>
<proteinExistence type="predicted"/>
<dbReference type="InterPro" id="IPR013424">
    <property type="entry name" value="Ice-binding_C"/>
</dbReference>
<dbReference type="OrthoDB" id="9152028at2"/>
<evidence type="ECO:0000313" key="4">
    <source>
        <dbReference type="Proteomes" id="UP000249524"/>
    </source>
</evidence>
<comment type="caution">
    <text evidence="3">The sequence shown here is derived from an EMBL/GenBank/DDBJ whole genome shotgun (WGS) entry which is preliminary data.</text>
</comment>
<protein>
    <recommendedName>
        <fullName evidence="2">Ice-binding protein C-terminal domain-containing protein</fullName>
    </recommendedName>
</protein>
<dbReference type="NCBIfam" id="TIGR02595">
    <property type="entry name" value="PEP_CTERM"/>
    <property type="match status" value="1"/>
</dbReference>
<sequence>MAHGDRPSRAPHPPCPRNQTWSRHVRKRLQSLALASAAAAAIAGPAAAGVIISPKSVTILTGGTAAGYDATNIINQSGLSKRYVSGVTDFDTYIATNPLHAFDAGEWLSEGPTTSATVLFDFGELVEITGLAFFNEDATSMDFITFRAGNSPTSLSGYGGSSVRVQNPFGVDYGPTVVNHQSIRRRYFAFNITGCNAAGAAHNGCGLGEVVFESSQAAPPPGGAVPEPATWAMMIMGFMGTGVAIRRRRQGFAAA</sequence>
<evidence type="ECO:0000313" key="3">
    <source>
        <dbReference type="EMBL" id="RAK62840.1"/>
    </source>
</evidence>
<dbReference type="EMBL" id="QFYS01000010">
    <property type="protein sequence ID" value="RAK62840.1"/>
    <property type="molecule type" value="Genomic_DNA"/>
</dbReference>
<gene>
    <name evidence="3" type="ORF">DJ019_18475</name>
</gene>
<keyword evidence="4" id="KW-1185">Reference proteome</keyword>
<feature type="domain" description="Ice-binding protein C-terminal" evidence="2">
    <location>
        <begin position="224"/>
        <end position="248"/>
    </location>
</feature>
<evidence type="ECO:0000256" key="1">
    <source>
        <dbReference type="SAM" id="MobiDB-lite"/>
    </source>
</evidence>
<dbReference type="Pfam" id="PF07589">
    <property type="entry name" value="PEP-CTERM"/>
    <property type="match status" value="1"/>
</dbReference>
<dbReference type="NCBIfam" id="NF035944">
    <property type="entry name" value="PEPxxWA-CTERM"/>
    <property type="match status" value="1"/>
</dbReference>
<feature type="region of interest" description="Disordered" evidence="1">
    <location>
        <begin position="1"/>
        <end position="22"/>
    </location>
</feature>
<accession>A0A328B643</accession>
<dbReference type="AlphaFoldDB" id="A0A328B643"/>
<dbReference type="Proteomes" id="UP000249524">
    <property type="component" value="Unassembled WGS sequence"/>
</dbReference>
<evidence type="ECO:0000259" key="2">
    <source>
        <dbReference type="Pfam" id="PF07589"/>
    </source>
</evidence>